<keyword evidence="1" id="KW-0472">Membrane</keyword>
<sequence>MKTFLQRTLVPICCAALAAISTAQEPDKRFVVLPIGDLPTTAPKPVPLFFSVAAEVKAQAGPETITSEQRIDFKIHQGKAETLTLALSGNGEVASVTGDGLRDWSVRVEGDGARFLDLRPVIDTENPPTALQVIVKTRAKAVRPTNALLLPAPGSATGFSLKVVLAADEGTELRIGRAEGLVPVEQGKVHQFLGHGVASLEFATSPAGFISPDIELTDTKLTGLLAADGNSVSFRLETLARAGTEGVKTRLIEGVALSGNISGEGWHVELDKAGYNLVTERGGDFPVVLDFVVPVKSRGDWRTLDFKVPAGTVVPVGITGLAESVTFDRSLSVVPEHERGQWRGFLPADGAASAAWRAAGEVAAGALFFSSTESSDVRVGSGLMRQLTTLDLRVLQGEIRELNVRLEGPGEILAVTGDPVLGWKVVEEAGARRLEVRLSRPIEGTGRIIIEAQAALGGFPVKSGALRMLPQGSLRHSGALRVANDGAVRIEVAEATGLIQLAPGQFPGGVDDTLRQVFVYRFPSADYGYSVSANQVLPEVSVTEVTVYELAETDRKITADIELDIREAPLREWEMEIPSDHAVASVTGAQVADYAVASEEKDGRRRLKILFKQAVAERQLVAVRLEKNEAAKAGVWDLPALGFPGAKSRRGYVGAIAAAGYRLDIGKTAGVAEVPVTFFPKKTGGLQQAFRLREGLWQVSLDAKALGQSLQADVFHLYSLKAGAVYGSVLVNYFVVGAPASEWRISVPPGIGNIDVTGQYVSRDWRREGDTVIVPLSRPLLGTGTVLLTFEQPMSERGGDLSPGVVSPLGVQAERGYIHVVSPLQVKFEKPVGEGSLLEIDASELPAEFRLLSSAPSLGAWQYTARDFRIGMKVEWFEPGNTVEQSVDFMKLESKISRDGQWVTDAGFFVKSRGRTTLRTTLPPGAVLWDARVNGGAVNAQNDGGATLIPLPPKTDPNEAVEISLRYGAAGEEKEVELAAPLLEAPVIIGEWRVTGDDGRQLVPRGGTAELLRSGLAENGWSWLARNPLMVGGLILAALVSVAAGSAGRSLAARRLSLLAGVVFIAVAGIAAMSSPGSATGSSAPLEYSVPVMSPGHVVSVVVGNLTPWQASAGWGMWALFLAGIGLVACGAFLGGNGWRAAGVTLIAAATLMVRGGAPLFFAMAALVAVVWLLPEILKMMRGKGVAVSAMVVCLTVIGLGDARAEKTPSLKPAESMVHDWRIREGRLQGTVEVCVRAEAGERFLFLRSPAVLRGFEGEGLRVVKEQGVYFLVAEKDGRLTGESSFEMPLADPAKAWGIPAGPAAMRQVTLRWDQPGWEFFSAGAAKVEAPAGLGVDESGAVMVLGPADPVTVQARPKQRDVATEATRFFSEVSNLYLPGPGVVNGRHKISIRPAQGRVASLLVTVPEGFTVSDVIEGPAGAWRFDPEKRELRVSVEPAQERAFSLTVETQRGTGSLPLDLQLEPLRVEEAGGEIGFLALAFGEDAQPESVDVTGLSRVNPEDFTDTLLPRDAEGNPLVVMQHVFRYGSGEVGARVRVSPVAPELRAETWQLVSLGEDRLVVSTDLNVTITRSGVFRLEVAVPDGLEVETVTGESLSHWSASEDKRTVSLHLAGKTIGRRAFNLTLTARPPGNQDDWQVPRISLRGASRETGVLTVVPERGLQVRVTGRNHVSQMESRELSEAPKESAQAAKRPGALAYRLLQGDWSLGLSISRLNPWVTAQVFHESTLREGQLLSRVVIGYKIENASVKSLRVRIPGLDETAAATVRASGSSVAGLVPVEGEPGLWEIRFQRGVAGDANVELEYQRAGKETGVEMIEPLVLQQVNQTTYFAAIRAGGRLELVAGNPPRGWQKSDWAVVQATLGQAAGTVAPAMAFRVADPEGSLPVTLKRHELADIHKLRVSEGQLTTLMSPEGVVLTAVDLKMKVVEKGTLRLKLPAGASLFNVLVNGEGATLVRAGEDWLFHVFPAPEAGRPASVRFVYSAANPKESRLEGPLLNVPMENLTWRVLVPEGWRMKSHSGDFDLKQQAAGGRFRLEDYQSFMKSKKQIDSRNAVALLDQANGWLAAGDQEKASQAFSNAVRSNQLDAASGEDARVQLRELKTEQAVLGLNTRRQKMVMDNRGETPQADRAQLDRAVEANPVLRGNYNYDPKQFNRFFEGNTADENSALKEIANRIVTQQLAAEPAPVSLDIVLPERGTVLTFGRSVQTKGERPMSIDLKLKRTGNGIAWLAIVLCALLGGMGWTMSRTRPAA</sequence>
<evidence type="ECO:0000256" key="1">
    <source>
        <dbReference type="SAM" id="Phobius"/>
    </source>
</evidence>
<keyword evidence="1" id="KW-0812">Transmembrane</keyword>
<feature type="chain" id="PRO_5037438510" evidence="2">
    <location>
        <begin position="24"/>
        <end position="2253"/>
    </location>
</feature>
<keyword evidence="1" id="KW-1133">Transmembrane helix</keyword>
<feature type="transmembrane region" description="Helical" evidence="1">
    <location>
        <begin position="2227"/>
        <end position="2246"/>
    </location>
</feature>
<feature type="transmembrane region" description="Helical" evidence="1">
    <location>
        <begin position="1056"/>
        <end position="1076"/>
    </location>
</feature>
<reference evidence="3" key="1">
    <citation type="submission" date="2021-01" db="EMBL/GenBank/DDBJ databases">
        <title>Modified the classification status of verrucomicrobia.</title>
        <authorList>
            <person name="Feng X."/>
        </authorList>
    </citation>
    <scope>NUCLEOTIDE SEQUENCE</scope>
    <source>
        <strain evidence="3">JCM 18052</strain>
    </source>
</reference>
<accession>A0A934VDA7</accession>
<feature type="transmembrane region" description="Helical" evidence="1">
    <location>
        <begin position="1023"/>
        <end position="1044"/>
    </location>
</feature>
<evidence type="ECO:0000256" key="2">
    <source>
        <dbReference type="SAM" id="SignalP"/>
    </source>
</evidence>
<organism evidence="3 4">
    <name type="scientific">Luteolibacter yonseiensis</name>
    <dbReference type="NCBI Taxonomy" id="1144680"/>
    <lineage>
        <taxon>Bacteria</taxon>
        <taxon>Pseudomonadati</taxon>
        <taxon>Verrucomicrobiota</taxon>
        <taxon>Verrucomicrobiia</taxon>
        <taxon>Verrucomicrobiales</taxon>
        <taxon>Verrucomicrobiaceae</taxon>
        <taxon>Luteolibacter</taxon>
    </lineage>
</organism>
<protein>
    <submittedName>
        <fullName evidence="3">Uncharacterized protein</fullName>
    </submittedName>
</protein>
<dbReference type="Proteomes" id="UP000600139">
    <property type="component" value="Unassembled WGS sequence"/>
</dbReference>
<keyword evidence="2" id="KW-0732">Signal</keyword>
<feature type="transmembrane region" description="Helical" evidence="1">
    <location>
        <begin position="1146"/>
        <end position="1174"/>
    </location>
</feature>
<dbReference type="EMBL" id="JAENIK010000012">
    <property type="protein sequence ID" value="MBK1817821.1"/>
    <property type="molecule type" value="Genomic_DNA"/>
</dbReference>
<name>A0A934VDA7_9BACT</name>
<keyword evidence="4" id="KW-1185">Reference proteome</keyword>
<comment type="caution">
    <text evidence="3">The sequence shown here is derived from an EMBL/GenBank/DDBJ whole genome shotgun (WGS) entry which is preliminary data.</text>
</comment>
<dbReference type="RefSeq" id="WP_200352751.1">
    <property type="nucleotide sequence ID" value="NZ_BAABHZ010000001.1"/>
</dbReference>
<evidence type="ECO:0000313" key="4">
    <source>
        <dbReference type="Proteomes" id="UP000600139"/>
    </source>
</evidence>
<feature type="transmembrane region" description="Helical" evidence="1">
    <location>
        <begin position="1115"/>
        <end position="1134"/>
    </location>
</feature>
<evidence type="ECO:0000313" key="3">
    <source>
        <dbReference type="EMBL" id="MBK1817821.1"/>
    </source>
</evidence>
<feature type="signal peptide" evidence="2">
    <location>
        <begin position="1"/>
        <end position="23"/>
    </location>
</feature>
<proteinExistence type="predicted"/>
<gene>
    <name evidence="3" type="ORF">JIN84_19530</name>
</gene>